<organism evidence="6 7">
    <name type="scientific">Candidatus Limadaptatus stercoripullorum</name>
    <dbReference type="NCBI Taxonomy" id="2840846"/>
    <lineage>
        <taxon>Bacteria</taxon>
        <taxon>Bacillati</taxon>
        <taxon>Bacillota</taxon>
        <taxon>Clostridia</taxon>
        <taxon>Eubacteriales</taxon>
        <taxon>Candidatus Limadaptatus</taxon>
    </lineage>
</organism>
<comment type="similarity">
    <text evidence="1">Belongs to the glycosyl hydrolase 13 family.</text>
</comment>
<dbReference type="AlphaFoldDB" id="A0A9D1SWR6"/>
<dbReference type="Gene3D" id="3.90.400.10">
    <property type="entry name" value="Oligo-1,6-glucosidase, Domain 2"/>
    <property type="match status" value="1"/>
</dbReference>
<dbReference type="Gene3D" id="3.20.20.80">
    <property type="entry name" value="Glycosidases"/>
    <property type="match status" value="1"/>
</dbReference>
<dbReference type="EMBL" id="DVOE01000092">
    <property type="protein sequence ID" value="HIU99423.1"/>
    <property type="molecule type" value="Genomic_DNA"/>
</dbReference>
<feature type="domain" description="Glycosyl hydrolase family 13 catalytic" evidence="5">
    <location>
        <begin position="13"/>
        <end position="417"/>
    </location>
</feature>
<dbReference type="Proteomes" id="UP000886857">
    <property type="component" value="Unassembled WGS sequence"/>
</dbReference>
<evidence type="ECO:0000259" key="5">
    <source>
        <dbReference type="SMART" id="SM00642"/>
    </source>
</evidence>
<sequence>MKKAWYKELSVYQIWPRSFCDGNGDGIGDLKGVLGKLDYIKSLGVDAIWFSPLYASPQKDFGYDISDYRAINPDYGTMEDFKAVLDGAHERGMKVIMDLVINHTSDQHEWFKKSAAGDPKYKDYYIWRPGKGKDGKRPPNNWMATFPGPGWQFNEERGEYYLHLFAVEQPDLNHDNPAVREEVKDIMRFWLGMGVDGFREDVITYISKREGLPNGFPIPIMRGQEHYSPGPNIHKYLLEYRKVAEEFGAVQIGEAPMMTPKNALKYITEGKDQQLDMMFQFQHMSADCIVVSYLPTGFKLRKLKRVFRRWQNKLYGIAWNTNYMENHDQPRVISRFGSEEMRTESGKAIATIYTFLSGTHFVYQGQEIGMLNYPFKSWDDIIDVASYCGKSMMEKTHLFSKKTIFRNCAYASRDNARTPVQWSAEEGAGFTTGTPWFHINPNYTEINAAAEEKDPNSLLNYYRKIIALRKEYKEAAVYGRYKEYLKGSGKLYVYEKIGEDGSRLFVVANMSGKKASAAKVRRIIPEGARRVAGTYDGSLADFMRPYEAHVFVVAPEK</sequence>
<dbReference type="CDD" id="cd11333">
    <property type="entry name" value="AmyAc_SI_OligoGlu_DGase"/>
    <property type="match status" value="1"/>
</dbReference>
<dbReference type="SMART" id="SM00642">
    <property type="entry name" value="Aamy"/>
    <property type="match status" value="1"/>
</dbReference>
<dbReference type="SUPFAM" id="SSF51445">
    <property type="entry name" value="(Trans)glycosidases"/>
    <property type="match status" value="1"/>
</dbReference>
<dbReference type="PANTHER" id="PTHR10357">
    <property type="entry name" value="ALPHA-AMYLASE FAMILY MEMBER"/>
    <property type="match status" value="1"/>
</dbReference>
<accession>A0A9D1SWR6</accession>
<dbReference type="FunFam" id="3.90.400.10:FF:000001">
    <property type="entry name" value="Maltase A3, isoform A"/>
    <property type="match status" value="1"/>
</dbReference>
<dbReference type="PANTHER" id="PTHR10357:SF184">
    <property type="entry name" value="OLIGO-1,6-GLUCOSIDASE 1"/>
    <property type="match status" value="1"/>
</dbReference>
<reference evidence="6" key="1">
    <citation type="submission" date="2020-10" db="EMBL/GenBank/DDBJ databases">
        <authorList>
            <person name="Gilroy R."/>
        </authorList>
    </citation>
    <scope>NUCLEOTIDE SEQUENCE</scope>
    <source>
        <strain evidence="6">10406</strain>
    </source>
</reference>
<dbReference type="InterPro" id="IPR045857">
    <property type="entry name" value="O16G_dom_2"/>
</dbReference>
<dbReference type="InterPro" id="IPR006047">
    <property type="entry name" value="GH13_cat_dom"/>
</dbReference>
<evidence type="ECO:0000256" key="2">
    <source>
        <dbReference type="ARBA" id="ARBA00022801"/>
    </source>
</evidence>
<keyword evidence="3" id="KW-0325">Glycoprotein</keyword>
<name>A0A9D1SWR6_9FIRM</name>
<dbReference type="Pfam" id="PF00128">
    <property type="entry name" value="Alpha-amylase"/>
    <property type="match status" value="1"/>
</dbReference>
<reference evidence="6" key="2">
    <citation type="journal article" date="2021" name="PeerJ">
        <title>Extensive microbial diversity within the chicken gut microbiome revealed by metagenomics and culture.</title>
        <authorList>
            <person name="Gilroy R."/>
            <person name="Ravi A."/>
            <person name="Getino M."/>
            <person name="Pursley I."/>
            <person name="Horton D.L."/>
            <person name="Alikhan N.F."/>
            <person name="Baker D."/>
            <person name="Gharbi K."/>
            <person name="Hall N."/>
            <person name="Watson M."/>
            <person name="Adriaenssens E.M."/>
            <person name="Foster-Nyarko E."/>
            <person name="Jarju S."/>
            <person name="Secka A."/>
            <person name="Antonio M."/>
            <person name="Oren A."/>
            <person name="Chaudhuri R.R."/>
            <person name="La Ragione R."/>
            <person name="Hildebrand F."/>
            <person name="Pallen M.J."/>
        </authorList>
    </citation>
    <scope>NUCLEOTIDE SEQUENCE</scope>
    <source>
        <strain evidence="6">10406</strain>
    </source>
</reference>
<gene>
    <name evidence="6" type="ORF">IAC73_06240</name>
</gene>
<keyword evidence="2" id="KW-0378">Hydrolase</keyword>
<dbReference type="FunFam" id="3.20.20.80:FF:000064">
    <property type="entry name" value="Oligo-1,6-glucosidase"/>
    <property type="match status" value="1"/>
</dbReference>
<dbReference type="GO" id="GO:0004556">
    <property type="term" value="F:alpha-amylase activity"/>
    <property type="evidence" value="ECO:0007669"/>
    <property type="project" value="TreeGrafter"/>
</dbReference>
<evidence type="ECO:0000256" key="3">
    <source>
        <dbReference type="ARBA" id="ARBA00023180"/>
    </source>
</evidence>
<dbReference type="GO" id="GO:0009313">
    <property type="term" value="P:oligosaccharide catabolic process"/>
    <property type="evidence" value="ECO:0007669"/>
    <property type="project" value="TreeGrafter"/>
</dbReference>
<evidence type="ECO:0000256" key="1">
    <source>
        <dbReference type="ARBA" id="ARBA00008061"/>
    </source>
</evidence>
<proteinExistence type="inferred from homology"/>
<keyword evidence="4" id="KW-0326">Glycosidase</keyword>
<dbReference type="InterPro" id="IPR017853">
    <property type="entry name" value="GH"/>
</dbReference>
<evidence type="ECO:0000313" key="6">
    <source>
        <dbReference type="EMBL" id="HIU99423.1"/>
    </source>
</evidence>
<evidence type="ECO:0000313" key="7">
    <source>
        <dbReference type="Proteomes" id="UP000886857"/>
    </source>
</evidence>
<evidence type="ECO:0000256" key="4">
    <source>
        <dbReference type="ARBA" id="ARBA00023295"/>
    </source>
</evidence>
<comment type="caution">
    <text evidence="6">The sequence shown here is derived from an EMBL/GenBank/DDBJ whole genome shotgun (WGS) entry which is preliminary data.</text>
</comment>
<protein>
    <submittedName>
        <fullName evidence="6">Alpha-glucosidase</fullName>
    </submittedName>
</protein>